<comment type="caution">
    <text evidence="2">The sequence shown here is derived from an EMBL/GenBank/DDBJ whole genome shotgun (WGS) entry which is preliminary data.</text>
</comment>
<evidence type="ECO:0000256" key="1">
    <source>
        <dbReference type="ARBA" id="ARBA00022801"/>
    </source>
</evidence>
<reference evidence="2" key="1">
    <citation type="submission" date="2023-07" db="EMBL/GenBank/DDBJ databases">
        <title>Brevundimonas soil sp. nov., isolated from the soil of chemical plant.</title>
        <authorList>
            <person name="Wu N."/>
        </authorList>
    </citation>
    <scope>NUCLEOTIDE SEQUENCE</scope>
    <source>
        <strain evidence="2">XZ-24</strain>
    </source>
</reference>
<name>A0ABT8SKP0_9CAUL</name>
<sequence>MNQTLADRWAQLEPHVQAFGPDDGSVRPAVLLFHGCGGLRAHLPRYAQAAVAAGFRAYIIDSYAPRGWGRELALSMVCTGILLRGVERAGDVLAALWGVGQRPEVDADRLAMAGWSHGGWSIMDLMTLGLNQPGDAYLADPTPAPLEGVRAVACFYAYVGPGALSRVRPWLRKPRTLAVSARRDHLTTLGAANRLWDRIEDGGVPVQRWVAEGTHAFDEPTGLPPMRHDPVLAAEAERRFAEFLKAALA</sequence>
<dbReference type="SUPFAM" id="SSF53474">
    <property type="entry name" value="alpha/beta-Hydrolases"/>
    <property type="match status" value="1"/>
</dbReference>
<dbReference type="Proteomes" id="UP001169063">
    <property type="component" value="Unassembled WGS sequence"/>
</dbReference>
<dbReference type="RefSeq" id="WP_302109483.1">
    <property type="nucleotide sequence ID" value="NZ_JAUKTR010000002.1"/>
</dbReference>
<dbReference type="PANTHER" id="PTHR22946">
    <property type="entry name" value="DIENELACTONE HYDROLASE DOMAIN-CONTAINING PROTEIN-RELATED"/>
    <property type="match status" value="1"/>
</dbReference>
<gene>
    <name evidence="2" type="ORF">Q0812_06395</name>
</gene>
<keyword evidence="3" id="KW-1185">Reference proteome</keyword>
<dbReference type="EMBL" id="JAUKTR010000002">
    <property type="protein sequence ID" value="MDO1559056.1"/>
    <property type="molecule type" value="Genomic_DNA"/>
</dbReference>
<keyword evidence="1 2" id="KW-0378">Hydrolase</keyword>
<protein>
    <submittedName>
        <fullName evidence="2">Dienelactone hydrolase</fullName>
    </submittedName>
</protein>
<evidence type="ECO:0000313" key="2">
    <source>
        <dbReference type="EMBL" id="MDO1559056.1"/>
    </source>
</evidence>
<dbReference type="InterPro" id="IPR050261">
    <property type="entry name" value="FrsA_esterase"/>
</dbReference>
<evidence type="ECO:0000313" key="3">
    <source>
        <dbReference type="Proteomes" id="UP001169063"/>
    </source>
</evidence>
<dbReference type="PANTHER" id="PTHR22946:SF9">
    <property type="entry name" value="POLYKETIDE TRANSFERASE AF380"/>
    <property type="match status" value="1"/>
</dbReference>
<accession>A0ABT8SKP0</accession>
<proteinExistence type="predicted"/>
<dbReference type="Gene3D" id="3.40.50.1820">
    <property type="entry name" value="alpha/beta hydrolase"/>
    <property type="match status" value="1"/>
</dbReference>
<dbReference type="GO" id="GO:0016787">
    <property type="term" value="F:hydrolase activity"/>
    <property type="evidence" value="ECO:0007669"/>
    <property type="project" value="UniProtKB-KW"/>
</dbReference>
<organism evidence="2 3">
    <name type="scientific">Peiella sedimenti</name>
    <dbReference type="NCBI Taxonomy" id="3061083"/>
    <lineage>
        <taxon>Bacteria</taxon>
        <taxon>Pseudomonadati</taxon>
        <taxon>Pseudomonadota</taxon>
        <taxon>Alphaproteobacteria</taxon>
        <taxon>Caulobacterales</taxon>
        <taxon>Caulobacteraceae</taxon>
        <taxon>Peiella</taxon>
    </lineage>
</organism>
<dbReference type="InterPro" id="IPR029058">
    <property type="entry name" value="AB_hydrolase_fold"/>
</dbReference>